<proteinExistence type="predicted"/>
<dbReference type="InterPro" id="IPR036388">
    <property type="entry name" value="WH-like_DNA-bd_sf"/>
</dbReference>
<keyword evidence="2" id="KW-1185">Reference proteome</keyword>
<comment type="caution">
    <text evidence="1">The sequence shown here is derived from an EMBL/GenBank/DDBJ whole genome shotgun (WGS) entry which is preliminary data.</text>
</comment>
<reference evidence="1 2" key="1">
    <citation type="submission" date="2016-02" db="EMBL/GenBank/DDBJ databases">
        <title>Draft genome sequence of Hydrogenophaga sp. LPB0072.</title>
        <authorList>
            <person name="Shin S.-K."/>
            <person name="Yi H."/>
        </authorList>
    </citation>
    <scope>NUCLEOTIDE SEQUENCE [LARGE SCALE GENOMIC DNA]</scope>
    <source>
        <strain evidence="1 2">LPB0072</strain>
    </source>
</reference>
<gene>
    <name evidence="1" type="ORF">LPB72_17310</name>
</gene>
<evidence type="ECO:0000313" key="1">
    <source>
        <dbReference type="EMBL" id="OAD39951.1"/>
    </source>
</evidence>
<dbReference type="InterPro" id="IPR036390">
    <property type="entry name" value="WH_DNA-bd_sf"/>
</dbReference>
<name>A0ABX2U2N8_9BURK</name>
<organism evidence="1 2">
    <name type="scientific">Hydrogenophaga crassostreae</name>
    <dbReference type="NCBI Taxonomy" id="1763535"/>
    <lineage>
        <taxon>Bacteria</taxon>
        <taxon>Pseudomonadati</taxon>
        <taxon>Pseudomonadota</taxon>
        <taxon>Betaproteobacteria</taxon>
        <taxon>Burkholderiales</taxon>
        <taxon>Comamonadaceae</taxon>
        <taxon>Hydrogenophaga</taxon>
    </lineage>
</organism>
<protein>
    <recommendedName>
        <fullName evidence="3">Fur family transcriptional regulator</fullName>
    </recommendedName>
</protein>
<sequence>MPKTTRPIKEAPAVPAEIQQRLERGGLRRTLATRAVLGLFLANPKSSLNHAQAFASLAARGLDINRVTLYRLLDRLVACSVLQRHADDDARTWYFCLADTGQDSRAPRFECDGCHSQFRLPEAGAQAAELARTLFQTLSGMGHQGQRLDLLLHGTCATCLAQAGSEAGA</sequence>
<dbReference type="Proteomes" id="UP000185657">
    <property type="component" value="Unassembled WGS sequence"/>
</dbReference>
<evidence type="ECO:0008006" key="3">
    <source>
        <dbReference type="Google" id="ProtNLM"/>
    </source>
</evidence>
<dbReference type="Gene3D" id="1.10.10.10">
    <property type="entry name" value="Winged helix-like DNA-binding domain superfamily/Winged helix DNA-binding domain"/>
    <property type="match status" value="1"/>
</dbReference>
<evidence type="ECO:0000313" key="2">
    <source>
        <dbReference type="Proteomes" id="UP000185657"/>
    </source>
</evidence>
<dbReference type="SUPFAM" id="SSF46785">
    <property type="entry name" value="Winged helix' DNA-binding domain"/>
    <property type="match status" value="1"/>
</dbReference>
<dbReference type="EMBL" id="LVWD01000034">
    <property type="protein sequence ID" value="OAD39951.1"/>
    <property type="molecule type" value="Genomic_DNA"/>
</dbReference>
<accession>A0ABX2U2N8</accession>
<dbReference type="RefSeq" id="WP_082877083.1">
    <property type="nucleotide sequence ID" value="NZ_CP017476.1"/>
</dbReference>